<sequence>MLTSTNSDIHPWEILINGRRWPGKIRLIGFIDVFFLISYSSNSRFENGIVIYKDEESICRILEAAGKEPSDIGLEPAFKNKRDQESDDDSVTASVDSAGKPRDDKKKTPKYYRFEREPMDYIITGVGHDIGLQMKYPEESLIKYKIKIRKHHNPILKKDVKRAIKQHDNLDLILDFLSLGIIAPAELIGHSVGNVALGGVAEKAARKFLRSMTGSQRNKTVDLTGDNTSLK</sequence>
<proteinExistence type="predicted"/>
<dbReference type="AlphaFoldDB" id="A0A232LPC0"/>
<accession>A0A232LPC0</accession>
<dbReference type="EMBL" id="NPHW01006219">
    <property type="protein sequence ID" value="OXV06011.1"/>
    <property type="molecule type" value="Genomic_DNA"/>
</dbReference>
<evidence type="ECO:0000256" key="1">
    <source>
        <dbReference type="SAM" id="MobiDB-lite"/>
    </source>
</evidence>
<feature type="region of interest" description="Disordered" evidence="1">
    <location>
        <begin position="72"/>
        <end position="109"/>
    </location>
</feature>
<organism evidence="2 3">
    <name type="scientific">Elaphomyces granulatus</name>
    <dbReference type="NCBI Taxonomy" id="519963"/>
    <lineage>
        <taxon>Eukaryota</taxon>
        <taxon>Fungi</taxon>
        <taxon>Dikarya</taxon>
        <taxon>Ascomycota</taxon>
        <taxon>Pezizomycotina</taxon>
        <taxon>Eurotiomycetes</taxon>
        <taxon>Eurotiomycetidae</taxon>
        <taxon>Eurotiales</taxon>
        <taxon>Elaphomycetaceae</taxon>
        <taxon>Elaphomyces</taxon>
    </lineage>
</organism>
<feature type="compositionally biased region" description="Basic and acidic residues" evidence="1">
    <location>
        <begin position="99"/>
        <end position="109"/>
    </location>
</feature>
<keyword evidence="3" id="KW-1185">Reference proteome</keyword>
<protein>
    <submittedName>
        <fullName evidence="2">Uncharacterized protein</fullName>
    </submittedName>
</protein>
<gene>
    <name evidence="2" type="ORF">Egran_06221</name>
</gene>
<dbReference type="Proteomes" id="UP000243515">
    <property type="component" value="Unassembled WGS sequence"/>
</dbReference>
<reference evidence="2 3" key="1">
    <citation type="journal article" date="2015" name="Environ. Microbiol.">
        <title>Metagenome sequence of Elaphomyces granulatus from sporocarp tissue reveals Ascomycota ectomycorrhizal fingerprints of genome expansion and a Proteobacteria-rich microbiome.</title>
        <authorList>
            <person name="Quandt C.A."/>
            <person name="Kohler A."/>
            <person name="Hesse C.N."/>
            <person name="Sharpton T.J."/>
            <person name="Martin F."/>
            <person name="Spatafora J.W."/>
        </authorList>
    </citation>
    <scope>NUCLEOTIDE SEQUENCE [LARGE SCALE GENOMIC DNA]</scope>
    <source>
        <strain evidence="2 3">OSC145934</strain>
    </source>
</reference>
<name>A0A232LPC0_9EURO</name>
<evidence type="ECO:0000313" key="3">
    <source>
        <dbReference type="Proteomes" id="UP000243515"/>
    </source>
</evidence>
<comment type="caution">
    <text evidence="2">The sequence shown here is derived from an EMBL/GenBank/DDBJ whole genome shotgun (WGS) entry which is preliminary data.</text>
</comment>
<evidence type="ECO:0000313" key="2">
    <source>
        <dbReference type="EMBL" id="OXV06011.1"/>
    </source>
</evidence>
<dbReference type="OrthoDB" id="5227693at2759"/>